<reference evidence="4 5" key="1">
    <citation type="submission" date="2021-06" db="EMBL/GenBank/DDBJ databases">
        <authorList>
            <person name="Kallberg Y."/>
            <person name="Tangrot J."/>
            <person name="Rosling A."/>
        </authorList>
    </citation>
    <scope>NUCLEOTIDE SEQUENCE [LARGE SCALE GENOMIC DNA]</scope>
    <source>
        <strain evidence="4 5">120-4 pot B 10/14</strain>
    </source>
</reference>
<comment type="similarity">
    <text evidence="1">Belongs to the peptidase A1 family.</text>
</comment>
<dbReference type="EMBL" id="CAJVQB010002359">
    <property type="protein sequence ID" value="CAG8571849.1"/>
    <property type="molecule type" value="Genomic_DNA"/>
</dbReference>
<feature type="chain" id="PRO_5046532857" evidence="2">
    <location>
        <begin position="33"/>
        <end position="547"/>
    </location>
</feature>
<dbReference type="PROSITE" id="PS51767">
    <property type="entry name" value="PEPTIDASE_A1"/>
    <property type="match status" value="1"/>
</dbReference>
<dbReference type="Gene3D" id="2.40.70.10">
    <property type="entry name" value="Acid Proteases"/>
    <property type="match status" value="2"/>
</dbReference>
<evidence type="ECO:0000313" key="4">
    <source>
        <dbReference type="EMBL" id="CAG8571849.1"/>
    </source>
</evidence>
<keyword evidence="5" id="KW-1185">Reference proteome</keyword>
<sequence length="547" mass="59999">MTILFKLHIRQPKLYHFLLIILTIFWSNIVNAQINNNDVAIDDIDLNWKRDTLITATVTASITPPIATPITTPLKINLTYEQSLMQWSFPIQFGTSPQSLNVLIDTTSNLLWVVSDFCISPFGTACNNRTTNFFNTSLSSTITGDYQEFTIKFINGSELEGVLTNDTIIINTQTLEQMTFGLPITVKGGNLVNIPDTITGKIGLMPYQNNPIVGIALSMSNEKGGIGGTVTLGGIDLEYIKGNNENNITYQLLPQPTEANQQFTVNVTNIYINNKPINLSGLIWFDSGIQNIQLDDNSANIIINNLPGGNYSNGIGTINCNISTTFDLSFEITNKKWRLPSSVISKDGIKGTNQCGSIITSGAKDIGSWIFGSAFLTNYYIVFDQAKSQFGIATRNDINYGPDAPNEIAFNSFNKCHFIEPEAEAAHIIQNIIISPNPIIAASTAEFTISLSTANFTFKSDTYMKIDVMVNSEYYGFNSTLFCNNPDNSDCPKNDINKTLTLSIKNGLPNNYQITVSLVDPVNSGGLKFYIAADCLEADVGIPTSVT</sequence>
<dbReference type="PRINTS" id="PR00792">
    <property type="entry name" value="PEPSIN"/>
</dbReference>
<dbReference type="InterPro" id="IPR001461">
    <property type="entry name" value="Aspartic_peptidase_A1"/>
</dbReference>
<evidence type="ECO:0000313" key="5">
    <source>
        <dbReference type="Proteomes" id="UP000789901"/>
    </source>
</evidence>
<dbReference type="InterPro" id="IPR033121">
    <property type="entry name" value="PEPTIDASE_A1"/>
</dbReference>
<dbReference type="PANTHER" id="PTHR47966:SF51">
    <property type="entry name" value="BETA-SITE APP-CLEAVING ENZYME, ISOFORM A-RELATED"/>
    <property type="match status" value="1"/>
</dbReference>
<evidence type="ECO:0000259" key="3">
    <source>
        <dbReference type="PROSITE" id="PS51767"/>
    </source>
</evidence>
<protein>
    <submittedName>
        <fullName evidence="4">29087_t:CDS:1</fullName>
    </submittedName>
</protein>
<evidence type="ECO:0000256" key="1">
    <source>
        <dbReference type="ARBA" id="ARBA00007447"/>
    </source>
</evidence>
<feature type="signal peptide" evidence="2">
    <location>
        <begin position="1"/>
        <end position="32"/>
    </location>
</feature>
<name>A0ABN7UG33_GIGMA</name>
<dbReference type="Pfam" id="PF00026">
    <property type="entry name" value="Asp"/>
    <property type="match status" value="1"/>
</dbReference>
<organism evidence="4 5">
    <name type="scientific">Gigaspora margarita</name>
    <dbReference type="NCBI Taxonomy" id="4874"/>
    <lineage>
        <taxon>Eukaryota</taxon>
        <taxon>Fungi</taxon>
        <taxon>Fungi incertae sedis</taxon>
        <taxon>Mucoromycota</taxon>
        <taxon>Glomeromycotina</taxon>
        <taxon>Glomeromycetes</taxon>
        <taxon>Diversisporales</taxon>
        <taxon>Gigasporaceae</taxon>
        <taxon>Gigaspora</taxon>
    </lineage>
</organism>
<comment type="caution">
    <text evidence="4">The sequence shown here is derived from an EMBL/GenBank/DDBJ whole genome shotgun (WGS) entry which is preliminary data.</text>
</comment>
<feature type="domain" description="Peptidase A1" evidence="3">
    <location>
        <begin position="87"/>
        <end position="393"/>
    </location>
</feature>
<dbReference type="CDD" id="cd05471">
    <property type="entry name" value="pepsin_like"/>
    <property type="match status" value="1"/>
</dbReference>
<evidence type="ECO:0000256" key="2">
    <source>
        <dbReference type="SAM" id="SignalP"/>
    </source>
</evidence>
<keyword evidence="2" id="KW-0732">Signal</keyword>
<dbReference type="InterPro" id="IPR034164">
    <property type="entry name" value="Pepsin-like_dom"/>
</dbReference>
<gene>
    <name evidence="4" type="ORF">GMARGA_LOCUS5524</name>
</gene>
<dbReference type="Proteomes" id="UP000789901">
    <property type="component" value="Unassembled WGS sequence"/>
</dbReference>
<dbReference type="SUPFAM" id="SSF50630">
    <property type="entry name" value="Acid proteases"/>
    <property type="match status" value="1"/>
</dbReference>
<accession>A0ABN7UG33</accession>
<dbReference type="PANTHER" id="PTHR47966">
    <property type="entry name" value="BETA-SITE APP-CLEAVING ENZYME, ISOFORM A-RELATED"/>
    <property type="match status" value="1"/>
</dbReference>
<dbReference type="InterPro" id="IPR021109">
    <property type="entry name" value="Peptidase_aspartic_dom_sf"/>
</dbReference>
<proteinExistence type="inferred from homology"/>